<evidence type="ECO:0000313" key="1">
    <source>
        <dbReference type="EMBL" id="GMS97691.1"/>
    </source>
</evidence>
<gene>
    <name evidence="1" type="ORF">PENTCL1PPCAC_19866</name>
</gene>
<keyword evidence="2" id="KW-1185">Reference proteome</keyword>
<reference evidence="1" key="1">
    <citation type="submission" date="2023-10" db="EMBL/GenBank/DDBJ databases">
        <title>Genome assembly of Pristionchus species.</title>
        <authorList>
            <person name="Yoshida K."/>
            <person name="Sommer R.J."/>
        </authorList>
    </citation>
    <scope>NUCLEOTIDE SEQUENCE</scope>
    <source>
        <strain evidence="1">RS0144</strain>
    </source>
</reference>
<feature type="non-terminal residue" evidence="1">
    <location>
        <position position="103"/>
    </location>
</feature>
<sequence>HPKTTSSYAWHLRSQHNSTLIMNDIYLICTCGIEARTYKSSLNHNGKCDGSQFSLQKVDKKVPSTPQCILCEIYPLSPRAYAAHLRIHHKTTLSAVWYSQALL</sequence>
<accession>A0AAV5TTV2</accession>
<organism evidence="1 2">
    <name type="scientific">Pristionchus entomophagus</name>
    <dbReference type="NCBI Taxonomy" id="358040"/>
    <lineage>
        <taxon>Eukaryota</taxon>
        <taxon>Metazoa</taxon>
        <taxon>Ecdysozoa</taxon>
        <taxon>Nematoda</taxon>
        <taxon>Chromadorea</taxon>
        <taxon>Rhabditida</taxon>
        <taxon>Rhabditina</taxon>
        <taxon>Diplogasteromorpha</taxon>
        <taxon>Diplogasteroidea</taxon>
        <taxon>Neodiplogasteridae</taxon>
        <taxon>Pristionchus</taxon>
    </lineage>
</organism>
<dbReference type="EMBL" id="BTSX01000004">
    <property type="protein sequence ID" value="GMS97691.1"/>
    <property type="molecule type" value="Genomic_DNA"/>
</dbReference>
<name>A0AAV5TTV2_9BILA</name>
<feature type="non-terminal residue" evidence="1">
    <location>
        <position position="1"/>
    </location>
</feature>
<proteinExistence type="predicted"/>
<protein>
    <recommendedName>
        <fullName evidence="3">C2H2-type domain-containing protein</fullName>
    </recommendedName>
</protein>
<dbReference type="Proteomes" id="UP001432027">
    <property type="component" value="Unassembled WGS sequence"/>
</dbReference>
<evidence type="ECO:0008006" key="3">
    <source>
        <dbReference type="Google" id="ProtNLM"/>
    </source>
</evidence>
<comment type="caution">
    <text evidence="1">The sequence shown here is derived from an EMBL/GenBank/DDBJ whole genome shotgun (WGS) entry which is preliminary data.</text>
</comment>
<evidence type="ECO:0000313" key="2">
    <source>
        <dbReference type="Proteomes" id="UP001432027"/>
    </source>
</evidence>
<dbReference type="AlphaFoldDB" id="A0AAV5TTV2"/>